<feature type="domain" description="N-acetyltransferase" evidence="1">
    <location>
        <begin position="9"/>
        <end position="115"/>
    </location>
</feature>
<reference evidence="2" key="1">
    <citation type="submission" date="2023-03" db="EMBL/GenBank/DDBJ databases">
        <title>Edaphobacter sp.</title>
        <authorList>
            <person name="Huber K.J."/>
            <person name="Papendorf J."/>
            <person name="Pilke C."/>
            <person name="Bunk B."/>
            <person name="Sproeer C."/>
            <person name="Pester M."/>
        </authorList>
    </citation>
    <scope>NUCLEOTIDE SEQUENCE</scope>
    <source>
        <strain evidence="2">DSM 109920</strain>
    </source>
</reference>
<accession>A0AAU7DBS0</accession>
<dbReference type="AlphaFoldDB" id="A0AAU7DBS0"/>
<sequence>MNTSMHTDIRIAPLTRLEDFERCVVVQLETWGYGDGDVVPRRIFMVAQRIGGQVIGAFDGDTIIGFVMSLPGYRDGQPYLHSHMLAVLPAYRDGGLGRRLKLAQRDDAIARASIS</sequence>
<dbReference type="InterPro" id="IPR038764">
    <property type="entry name" value="GNAT_N_AcTrfase_prd"/>
</dbReference>
<dbReference type="SUPFAM" id="SSF55729">
    <property type="entry name" value="Acyl-CoA N-acyltransferases (Nat)"/>
    <property type="match status" value="1"/>
</dbReference>
<dbReference type="InterPro" id="IPR016181">
    <property type="entry name" value="Acyl_CoA_acyltransferase"/>
</dbReference>
<name>A0AAU7DBS0_9BACT</name>
<dbReference type="Gene3D" id="3.40.630.30">
    <property type="match status" value="1"/>
</dbReference>
<proteinExistence type="predicted"/>
<evidence type="ECO:0000259" key="1">
    <source>
        <dbReference type="PROSITE" id="PS51186"/>
    </source>
</evidence>
<keyword evidence="2" id="KW-0808">Transferase</keyword>
<dbReference type="PROSITE" id="PS51186">
    <property type="entry name" value="GNAT"/>
    <property type="match status" value="1"/>
</dbReference>
<dbReference type="CDD" id="cd04301">
    <property type="entry name" value="NAT_SF"/>
    <property type="match status" value="1"/>
</dbReference>
<evidence type="ECO:0000313" key="2">
    <source>
        <dbReference type="EMBL" id="XBH14540.1"/>
    </source>
</evidence>
<dbReference type="EC" id="2.3.1.-" evidence="2"/>
<gene>
    <name evidence="2" type="ORF">P8936_05090</name>
</gene>
<dbReference type="RefSeq" id="WP_348269997.1">
    <property type="nucleotide sequence ID" value="NZ_CP121195.1"/>
</dbReference>
<organism evidence="2">
    <name type="scientific">Edaphobacter paludis</name>
    <dbReference type="NCBI Taxonomy" id="3035702"/>
    <lineage>
        <taxon>Bacteria</taxon>
        <taxon>Pseudomonadati</taxon>
        <taxon>Acidobacteriota</taxon>
        <taxon>Terriglobia</taxon>
        <taxon>Terriglobales</taxon>
        <taxon>Acidobacteriaceae</taxon>
        <taxon>Edaphobacter</taxon>
    </lineage>
</organism>
<dbReference type="GO" id="GO:0016747">
    <property type="term" value="F:acyltransferase activity, transferring groups other than amino-acyl groups"/>
    <property type="evidence" value="ECO:0007669"/>
    <property type="project" value="InterPro"/>
</dbReference>
<dbReference type="InterPro" id="IPR000182">
    <property type="entry name" value="GNAT_dom"/>
</dbReference>
<protein>
    <submittedName>
        <fullName evidence="2">GNAT family N-acetyltransferase</fullName>
        <ecNumber evidence="2">2.3.1.-</ecNumber>
    </submittedName>
</protein>
<dbReference type="Pfam" id="PF00583">
    <property type="entry name" value="Acetyltransf_1"/>
    <property type="match status" value="1"/>
</dbReference>
<dbReference type="PANTHER" id="PTHR41700">
    <property type="entry name" value="GCN5-RELATED N-ACETYLTRANSFERASE"/>
    <property type="match status" value="1"/>
</dbReference>
<dbReference type="PANTHER" id="PTHR41700:SF1">
    <property type="entry name" value="N-ACETYLTRANSFERASE DOMAIN-CONTAINING PROTEIN"/>
    <property type="match status" value="1"/>
</dbReference>
<dbReference type="EMBL" id="CP121195">
    <property type="protein sequence ID" value="XBH14540.1"/>
    <property type="molecule type" value="Genomic_DNA"/>
</dbReference>
<keyword evidence="2" id="KW-0012">Acyltransferase</keyword>